<evidence type="ECO:0000256" key="2">
    <source>
        <dbReference type="SAM" id="MobiDB-lite"/>
    </source>
</evidence>
<dbReference type="RefSeq" id="WP_115948566.1">
    <property type="nucleotide sequence ID" value="NZ_QNVS01000001.1"/>
</dbReference>
<name>A0A3D9BVC5_9FLAO</name>
<organism evidence="3 4">
    <name type="scientific">Chryseobacterium piscium</name>
    <dbReference type="NCBI Taxonomy" id="333702"/>
    <lineage>
        <taxon>Bacteria</taxon>
        <taxon>Pseudomonadati</taxon>
        <taxon>Bacteroidota</taxon>
        <taxon>Flavobacteriia</taxon>
        <taxon>Flavobacteriales</taxon>
        <taxon>Weeksellaceae</taxon>
        <taxon>Chryseobacterium group</taxon>
        <taxon>Chryseobacterium</taxon>
    </lineage>
</organism>
<reference evidence="3 4" key="1">
    <citation type="journal article" date="2006" name="Int. J. Syst. Evol. Microbiol.">
        <title>Chryseobacterium piscium sp. nov., isolated from fish of the South Atlantic Ocean off South Africa.</title>
        <authorList>
            <person name="de Beer H."/>
            <person name="Hugo C.J."/>
            <person name="Jooste P.J."/>
            <person name="Vancanneyt M."/>
            <person name="Coenye T."/>
            <person name="Vandamme P."/>
        </authorList>
    </citation>
    <scope>NUCLEOTIDE SEQUENCE [LARGE SCALE GENOMIC DNA]</scope>
    <source>
        <strain evidence="3 4">CCUG 51923</strain>
    </source>
</reference>
<dbReference type="AlphaFoldDB" id="A0A3D9BVC5"/>
<keyword evidence="1" id="KW-0175">Coiled coil</keyword>
<feature type="region of interest" description="Disordered" evidence="2">
    <location>
        <begin position="644"/>
        <end position="678"/>
    </location>
</feature>
<feature type="compositionally biased region" description="Polar residues" evidence="2">
    <location>
        <begin position="668"/>
        <end position="678"/>
    </location>
</feature>
<gene>
    <name evidence="3" type="ORF">DRF62_00305</name>
</gene>
<dbReference type="EMBL" id="QNVS01000001">
    <property type="protein sequence ID" value="REC57438.1"/>
    <property type="molecule type" value="Genomic_DNA"/>
</dbReference>
<evidence type="ECO:0000313" key="3">
    <source>
        <dbReference type="EMBL" id="REC57438.1"/>
    </source>
</evidence>
<sequence>MSTINTQTKATAFTVAESFIGEGIINYKSTNNMNTNNNASQTLFRFVSLRNPQLTETKIDNLGFIHRPTDISSFFNSQVSETDSALAKFQSMERASKSFTTTLVNESKVESAFPEALKLGRKIAKKEQLSNQDKEDSVTIYDSITKEQYESLWDNLMFQTVMQSDFYVKEAIIHVLKAIHFGYVCQLPSTDELKKINGEDLMAKAMEAKVVLPLRFFGDGTDNSGSTQITNKPFTVGRSSGASEDPINAQQLPIAIQEQLKTEGEKISELSGISLEKQSLEKLKSELEKTQKAYYKIKNKAYDAAYKEYLGKYQSEIDEYNRKLDEIEAKITEETSEEQIRAWYAELGELNVPPFTFEYRDELNFEDFKTKLSLESLKLFVTIFTDANGKELDFSSINVISDRQLQLGEVAVSINEEFDTYAEVFDELNERLSIQTQFLFERTSLNERVYANLGGVLIPVNDSTNTLSNTIPRTYYLKANQQSGSNSYITFYYQAESNSWGTASAKIYAYTDLGTHEETYSNISVSSNKVIFPSILLNKFGKSIRSLKITIFFNNGEEANLDFSGLVPDQSHTGVLYTERVKQEIENPSEPGTTPKPGTFLPKNFGIKRLGIADYLKVVQSTHAYVPGEVTHIENVMAKEFKQKSTRRLRRSEIQTTTSKSTERESLSDTTTTSRNDLQSEVANVIQQETNAQAYFRYGGGAKSFEVGGNFATHNSKENSTRQAIAKSQEITEKATERILTKVAEERIEKIIEEFEENNAHGFDNRNGDKHVVGVYRWVDKKMKNQIYNYGKRTMFEFMIPEPAKLHRLATVFTKTTTTLTEPVDPRKAPEPKTMANTKLATKDLLSYWADIYGVKLTEIKEKDQHIENIHDEFHDDGNLSVQQKNFTVPANYICKSVEVSYSATKSKSSRRLEVTGDFTNGIGFFKTQPTETFFLGGFNLSGNWVFKNSGYNIGIIDISLKLNLEIKPELFEAWKQENFDAIIQAYEAAYADFLEKQKEAEEKTKAEEEEQKSKVQISNFYREMERVIIKHNCIAFLLQDYLNSNTLGRNLTNNAQSMKEFSIILDENLDQYAALAKFLEQAFEWTIMDYTFYPYYWASRDEWQTMYLSESTDPLFRNFLQSGMARVIVTVNPGFEDAVQFFMTTGRIWNGGEVPVIGDPMYMSIVDEMREPLGLKQGKAWITTLPTSLNILQEDSVGLKTLTALPFTQENPDEFEVPSDVVTETEFSIVNSLLNSGSDKFVDNMELNNGFLQLTTDDSPKEIIAQIPLSDLKQALQ</sequence>
<evidence type="ECO:0000313" key="4">
    <source>
        <dbReference type="Proteomes" id="UP000256512"/>
    </source>
</evidence>
<feature type="coiled-coil region" evidence="1">
    <location>
        <begin position="984"/>
        <end position="1019"/>
    </location>
</feature>
<dbReference type="Proteomes" id="UP000256512">
    <property type="component" value="Unassembled WGS sequence"/>
</dbReference>
<comment type="caution">
    <text evidence="3">The sequence shown here is derived from an EMBL/GenBank/DDBJ whole genome shotgun (WGS) entry which is preliminary data.</text>
</comment>
<keyword evidence="4" id="KW-1185">Reference proteome</keyword>
<feature type="coiled-coil region" evidence="1">
    <location>
        <begin position="270"/>
        <end position="337"/>
    </location>
</feature>
<protein>
    <submittedName>
        <fullName evidence="3">Uncharacterized protein</fullName>
    </submittedName>
</protein>
<accession>A0A3D9BVC5</accession>
<proteinExistence type="predicted"/>
<evidence type="ECO:0000256" key="1">
    <source>
        <dbReference type="SAM" id="Coils"/>
    </source>
</evidence>